<proteinExistence type="predicted"/>
<evidence type="ECO:0000313" key="4">
    <source>
        <dbReference type="Proteomes" id="UP000016860"/>
    </source>
</evidence>
<dbReference type="Gene3D" id="1.10.1660.10">
    <property type="match status" value="1"/>
</dbReference>
<dbReference type="InterPro" id="IPR010499">
    <property type="entry name" value="AraC_E-bd"/>
</dbReference>
<dbReference type="RefSeq" id="WP_020816115.1">
    <property type="nucleotide sequence ID" value="NZ_ATAY01000063.1"/>
</dbReference>
<dbReference type="EMBL" id="ATAY01000063">
    <property type="protein sequence ID" value="EPR10364.1"/>
    <property type="molecule type" value="Genomic_DNA"/>
</dbReference>
<feature type="domain" description="HTH merR-type" evidence="2">
    <location>
        <begin position="1"/>
        <end position="71"/>
    </location>
</feature>
<dbReference type="SMART" id="SM00871">
    <property type="entry name" value="AraC_E_bind"/>
    <property type="match status" value="1"/>
</dbReference>
<dbReference type="PATRIC" id="fig|1330534.3.peg.2619"/>
<dbReference type="SMART" id="SM00422">
    <property type="entry name" value="HTH_MERR"/>
    <property type="match status" value="1"/>
</dbReference>
<dbReference type="InterPro" id="IPR029442">
    <property type="entry name" value="GyrI-like"/>
</dbReference>
<evidence type="ECO:0000259" key="2">
    <source>
        <dbReference type="PROSITE" id="PS50937"/>
    </source>
</evidence>
<accession>U4QZF5</accession>
<name>U4QZF5_9FIRM</name>
<dbReference type="AlphaFoldDB" id="U4QZF5"/>
<reference evidence="3 4" key="1">
    <citation type="journal article" date="2013" name="Genome Announc.">
        <title>Draft Genome Sequence of the Cellulolytic Bacterium Clostridium papyrosolvens C7 (ATCC 700395).</title>
        <authorList>
            <person name="Zepeda V."/>
            <person name="Dassa B."/>
            <person name="Borovok I."/>
            <person name="Lamed R."/>
            <person name="Bayer E.A."/>
            <person name="Cate J.H."/>
        </authorList>
    </citation>
    <scope>NUCLEOTIDE SEQUENCE [LARGE SCALE GENOMIC DNA]</scope>
    <source>
        <strain evidence="3 4">C7</strain>
    </source>
</reference>
<dbReference type="GO" id="GO:0003677">
    <property type="term" value="F:DNA binding"/>
    <property type="evidence" value="ECO:0007669"/>
    <property type="project" value="UniProtKB-KW"/>
</dbReference>
<dbReference type="InterPro" id="IPR011256">
    <property type="entry name" value="Reg_factor_effector_dom_sf"/>
</dbReference>
<organism evidence="3 4">
    <name type="scientific">Ruminiclostridium papyrosolvens C7</name>
    <dbReference type="NCBI Taxonomy" id="1330534"/>
    <lineage>
        <taxon>Bacteria</taxon>
        <taxon>Bacillati</taxon>
        <taxon>Bacillota</taxon>
        <taxon>Clostridia</taxon>
        <taxon>Eubacteriales</taxon>
        <taxon>Oscillospiraceae</taxon>
        <taxon>Ruminiclostridium</taxon>
    </lineage>
</organism>
<dbReference type="SUPFAM" id="SSF55136">
    <property type="entry name" value="Probable bacterial effector-binding domain"/>
    <property type="match status" value="1"/>
</dbReference>
<dbReference type="OrthoDB" id="9773308at2"/>
<dbReference type="PROSITE" id="PS00552">
    <property type="entry name" value="HTH_MERR_1"/>
    <property type="match status" value="1"/>
</dbReference>
<comment type="caution">
    <text evidence="3">The sequence shown here is derived from an EMBL/GenBank/DDBJ whole genome shotgun (WGS) entry which is preliminary data.</text>
</comment>
<keyword evidence="1" id="KW-0238">DNA-binding</keyword>
<evidence type="ECO:0000256" key="1">
    <source>
        <dbReference type="ARBA" id="ARBA00023125"/>
    </source>
</evidence>
<dbReference type="PROSITE" id="PS50937">
    <property type="entry name" value="HTH_MERR_2"/>
    <property type="match status" value="1"/>
</dbReference>
<dbReference type="GO" id="GO:0003700">
    <property type="term" value="F:DNA-binding transcription factor activity"/>
    <property type="evidence" value="ECO:0007669"/>
    <property type="project" value="InterPro"/>
</dbReference>
<gene>
    <name evidence="3" type="ORF">L323_13205</name>
</gene>
<dbReference type="Pfam" id="PF06445">
    <property type="entry name" value="GyrI-like"/>
    <property type="match status" value="1"/>
</dbReference>
<dbReference type="PANTHER" id="PTHR30204:SF97">
    <property type="entry name" value="MERR FAMILY REGULATORY PROTEIN"/>
    <property type="match status" value="1"/>
</dbReference>
<evidence type="ECO:0000313" key="3">
    <source>
        <dbReference type="EMBL" id="EPR10364.1"/>
    </source>
</evidence>
<sequence>MLRIGDFSRLSRISIRMLRHYDELGLLVPKSTDYYTSYRYYSEEQLLIASRITALKEMGFSLAAISEILKNYNNPKALSEFLTIKRAEVQAQAEEISQRLLLLDTAIMRLRKDDNAMNYNVILKTLPERYVASVRKIIPSYNQEGILWNLLMTETAPDMNLQQVCCGESLAIFHDEGFKENDVDVEIQMPVKGLYKDTENVVFKMVPAVEFASATYKGSYDQITAVNQAVAGWVNDNGYEFNGAMFCIYHVSPAQTNNPDELVTEVCYPVKKK</sequence>
<dbReference type="SUPFAM" id="SSF46955">
    <property type="entry name" value="Putative DNA-binding domain"/>
    <property type="match status" value="1"/>
</dbReference>
<dbReference type="Gene3D" id="3.20.80.10">
    <property type="entry name" value="Regulatory factor, effector binding domain"/>
    <property type="match status" value="1"/>
</dbReference>
<dbReference type="Pfam" id="PF13411">
    <property type="entry name" value="MerR_1"/>
    <property type="match status" value="1"/>
</dbReference>
<dbReference type="PANTHER" id="PTHR30204">
    <property type="entry name" value="REDOX-CYCLING DRUG-SENSING TRANSCRIPTIONAL ACTIVATOR SOXR"/>
    <property type="match status" value="1"/>
</dbReference>
<protein>
    <submittedName>
        <fullName evidence="3">MerR family transcriptional regulator</fullName>
    </submittedName>
</protein>
<dbReference type="CDD" id="cd01107">
    <property type="entry name" value="HTH_BmrR"/>
    <property type="match status" value="1"/>
</dbReference>
<dbReference type="Proteomes" id="UP000016860">
    <property type="component" value="Unassembled WGS sequence"/>
</dbReference>
<dbReference type="STRING" id="1330534.L323_13205"/>
<dbReference type="InterPro" id="IPR000551">
    <property type="entry name" value="MerR-type_HTH_dom"/>
</dbReference>
<dbReference type="InterPro" id="IPR009061">
    <property type="entry name" value="DNA-bd_dom_put_sf"/>
</dbReference>
<dbReference type="InterPro" id="IPR047057">
    <property type="entry name" value="MerR_fam"/>
</dbReference>